<dbReference type="GO" id="GO:0008270">
    <property type="term" value="F:zinc ion binding"/>
    <property type="evidence" value="ECO:0007669"/>
    <property type="project" value="InterPro"/>
</dbReference>
<keyword evidence="5" id="KW-0255">Endonuclease</keyword>
<keyword evidence="5" id="KW-0378">Hydrolase</keyword>
<feature type="binding site" evidence="8">
    <location>
        <position position="74"/>
    </location>
    <ligand>
        <name>Zn(2+)</name>
        <dbReference type="ChEBI" id="CHEBI:29105"/>
        <label>1</label>
        <note>catalytic</note>
    </ligand>
</feature>
<feature type="binding site" evidence="8">
    <location>
        <position position="446"/>
    </location>
    <ligand>
        <name>Ca(2+)</name>
        <dbReference type="ChEBI" id="CHEBI:29108"/>
    </ligand>
</feature>
<evidence type="ECO:0000313" key="11">
    <source>
        <dbReference type="Proteomes" id="UP000177097"/>
    </source>
</evidence>
<dbReference type="Proteomes" id="UP000177097">
    <property type="component" value="Unassembled WGS sequence"/>
</dbReference>
<name>A0A1F7TYH0_9BACT</name>
<dbReference type="NCBIfam" id="TIGR00649">
    <property type="entry name" value="MG423"/>
    <property type="match status" value="1"/>
</dbReference>
<evidence type="ECO:0000256" key="6">
    <source>
        <dbReference type="PIRSR" id="PIRSR004803-1"/>
    </source>
</evidence>
<dbReference type="PIRSF" id="PIRSF004803">
    <property type="entry name" value="RnjA"/>
    <property type="match status" value="1"/>
</dbReference>
<feature type="binding site" evidence="8">
    <location>
        <position position="51"/>
    </location>
    <ligand>
        <name>Ca(2+)</name>
        <dbReference type="ChEBI" id="CHEBI:29108"/>
    </ligand>
</feature>
<dbReference type="Pfam" id="PF22505">
    <property type="entry name" value="RNase_J_b_CASP"/>
    <property type="match status" value="1"/>
</dbReference>
<dbReference type="GO" id="GO:0003723">
    <property type="term" value="F:RNA binding"/>
    <property type="evidence" value="ECO:0007669"/>
    <property type="project" value="UniProtKB-UniRule"/>
</dbReference>
<keyword evidence="3 5" id="KW-0269">Exonuclease</keyword>
<evidence type="ECO:0000313" key="10">
    <source>
        <dbReference type="EMBL" id="OGL71061.1"/>
    </source>
</evidence>
<dbReference type="InterPro" id="IPR030854">
    <property type="entry name" value="RNase_J_bac"/>
</dbReference>
<dbReference type="AlphaFoldDB" id="A0A1F7TYH0"/>
<keyword evidence="8" id="KW-0106">Calcium</keyword>
<feature type="binding site" evidence="8">
    <location>
        <position position="165"/>
    </location>
    <ligand>
        <name>Zn(2+)</name>
        <dbReference type="ChEBI" id="CHEBI:29105"/>
        <label>1</label>
        <note>catalytic</note>
    </ligand>
</feature>
<dbReference type="GO" id="GO:0006364">
    <property type="term" value="P:rRNA processing"/>
    <property type="evidence" value="ECO:0007669"/>
    <property type="project" value="UniProtKB-UniRule"/>
</dbReference>
<dbReference type="InterPro" id="IPR004613">
    <property type="entry name" value="RNase_J"/>
</dbReference>
<feature type="active site" description="Proton donor" evidence="6">
    <location>
        <position position="197"/>
    </location>
</feature>
<dbReference type="InterPro" id="IPR042173">
    <property type="entry name" value="RNase_J_2"/>
</dbReference>
<dbReference type="EMBL" id="MGDX01000018">
    <property type="protein sequence ID" value="OGL71061.1"/>
    <property type="molecule type" value="Genomic_DNA"/>
</dbReference>
<comment type="subcellular location">
    <subcellularLocation>
        <location evidence="5">Cytoplasm</location>
    </subcellularLocation>
</comment>
<keyword evidence="8" id="KW-0479">Metal-binding</keyword>
<dbReference type="CDD" id="cd07714">
    <property type="entry name" value="RNaseJ_MBL-fold"/>
    <property type="match status" value="1"/>
</dbReference>
<evidence type="ECO:0000256" key="3">
    <source>
        <dbReference type="ARBA" id="ARBA00022839"/>
    </source>
</evidence>
<comment type="subunit">
    <text evidence="5">Homodimer, may be a subunit of the RNA degradosome.</text>
</comment>
<feature type="binding site" evidence="8">
    <location>
        <position position="76"/>
    </location>
    <ligand>
        <name>Zn(2+)</name>
        <dbReference type="ChEBI" id="CHEBI:29105"/>
        <label>1</label>
        <note>catalytic</note>
    </ligand>
</feature>
<dbReference type="Pfam" id="PF00753">
    <property type="entry name" value="Lactamase_B"/>
    <property type="match status" value="1"/>
</dbReference>
<dbReference type="GO" id="GO:0005737">
    <property type="term" value="C:cytoplasm"/>
    <property type="evidence" value="ECO:0007669"/>
    <property type="project" value="UniProtKB-SubCell"/>
</dbReference>
<keyword evidence="2 5" id="KW-0540">Nuclease</keyword>
<comment type="caution">
    <text evidence="10">The sequence shown here is derived from an EMBL/GenBank/DDBJ whole genome shotgun (WGS) entry which is preliminary data.</text>
</comment>
<evidence type="ECO:0000256" key="7">
    <source>
        <dbReference type="PIRSR" id="PIRSR004803-2"/>
    </source>
</evidence>
<dbReference type="Gene3D" id="3.10.20.580">
    <property type="match status" value="1"/>
</dbReference>
<comment type="cofactor">
    <cofactor evidence="8">
        <name>Zn(2+)</name>
        <dbReference type="ChEBI" id="CHEBI:29105"/>
    </cofactor>
    <text evidence="8">Binds 2 Zn(2+) ions per subunit. It is not clear if Zn(2+) or Mg(2+) is physiologically important.</text>
</comment>
<dbReference type="InterPro" id="IPR001279">
    <property type="entry name" value="Metallo-B-lactamas"/>
</dbReference>
<evidence type="ECO:0000256" key="5">
    <source>
        <dbReference type="HAMAP-Rule" id="MF_01491"/>
    </source>
</evidence>
<dbReference type="GO" id="GO:0004534">
    <property type="term" value="F:5'-3' RNA exonuclease activity"/>
    <property type="evidence" value="ECO:0007669"/>
    <property type="project" value="UniProtKB-UniRule"/>
</dbReference>
<keyword evidence="1 5" id="KW-0963">Cytoplasm</keyword>
<feature type="active site" description="Proton acceptor" evidence="6">
    <location>
        <position position="370"/>
    </location>
</feature>
<dbReference type="PANTHER" id="PTHR43694">
    <property type="entry name" value="RIBONUCLEASE J"/>
    <property type="match status" value="1"/>
</dbReference>
<gene>
    <name evidence="5" type="primary">rnj</name>
    <name evidence="10" type="ORF">A3C17_00515</name>
</gene>
<dbReference type="SUPFAM" id="SSF56281">
    <property type="entry name" value="Metallo-hydrolase/oxidoreductase"/>
    <property type="match status" value="1"/>
</dbReference>
<sequence length="558" mass="62339">MKAPDSEVLRVIVLGGCEEVGRNCTLLEYGNDIILIDMGLQFPEEDMPGIDYIIPNTAYLRGKEKRIRGLIITHGHYDHIGAIPHVLPKIGNPPIYGLPITNAIIRKRQTDYKGYPKLNVHDLKVDDKIKLGKFEVSFFHINHNIPDAVGILVETPSTRLVHTGDWKFDFHPVGEDRADFQRIALIGSKGVDVLMGDSTNASIPGHTISEKVVGEEIERLIEKATGRLIIGTFASLLSRVKQIIEMAEKHGKFVAIEGYSMKTNTEIAKEVGFIKCKASTLIPSDRMDKYPDDKIVILCTGAQGESNAALMRIANNEHRFVRIRQGDTVVFSSSIIPGNESTVQKVYDTLYRRGAKVINYHMMDVHAGGHGRQEDLKLMLSLMKPKYYIPIEGNHFMLKDNADIAYSLGWDAEHVFVTDNGQLMEFKNGRGVMRKEKVPTNYVFVDGLGVGDVSDVVLRDRNELASDGMIVIIAQVEQKTGKLVGQPDIISRGFVHMKENRDLIMGIKKVVQKSASSSDPKSTADDDYVRRQIRNEVGQFVLQKTNRRPMILPVVIGV</sequence>
<dbReference type="Gene3D" id="3.40.50.10710">
    <property type="entry name" value="Metallo-hydrolase/oxidoreductase"/>
    <property type="match status" value="1"/>
</dbReference>
<comment type="cofactor">
    <cofactor evidence="8">
        <name>Ca(2+)</name>
        <dbReference type="ChEBI" id="CHEBI:29108"/>
    </cofactor>
    <text evidence="8">Binds 1 Ca(2+) cation per subunit. Seen in 1 crystal structure, it is not clear if it is physiologically important.</text>
</comment>
<proteinExistence type="inferred from homology"/>
<dbReference type="Gene3D" id="3.60.15.10">
    <property type="entry name" value="Ribonuclease Z/Hydroxyacylglutathione hydrolase-like"/>
    <property type="match status" value="1"/>
</dbReference>
<dbReference type="Pfam" id="PF17770">
    <property type="entry name" value="RNase_J_C"/>
    <property type="match status" value="1"/>
</dbReference>
<dbReference type="EC" id="3.1.-.-" evidence="5"/>
<reference evidence="10 11" key="1">
    <citation type="journal article" date="2016" name="Nat. Commun.">
        <title>Thousands of microbial genomes shed light on interconnected biogeochemical processes in an aquifer system.</title>
        <authorList>
            <person name="Anantharaman K."/>
            <person name="Brown C.T."/>
            <person name="Hug L.A."/>
            <person name="Sharon I."/>
            <person name="Castelle C.J."/>
            <person name="Probst A.J."/>
            <person name="Thomas B.C."/>
            <person name="Singh A."/>
            <person name="Wilkins M.J."/>
            <person name="Karaoz U."/>
            <person name="Brodie E.L."/>
            <person name="Williams K.H."/>
            <person name="Hubbard S.S."/>
            <person name="Banfield J.F."/>
        </authorList>
    </citation>
    <scope>NUCLEOTIDE SEQUENCE [LARGE SCALE GENOMIC DNA]</scope>
</reference>
<comment type="function">
    <text evidence="5">An RNase that has 5'-3' exonuclease and possibly endonuclease activity. Involved in maturation of rRNA and in some organisms also mRNA maturation and/or decay.</text>
</comment>
<keyword evidence="5" id="KW-0698">rRNA processing</keyword>
<evidence type="ECO:0000256" key="1">
    <source>
        <dbReference type="ARBA" id="ARBA00022490"/>
    </source>
</evidence>
<feature type="binding site" evidence="8">
    <location>
        <position position="79"/>
    </location>
    <ligand>
        <name>Zn(2+)</name>
        <dbReference type="ChEBI" id="CHEBI:29105"/>
        <label>2</label>
        <note>catalytic</note>
    </ligand>
</feature>
<accession>A0A1F7TYH0</accession>
<feature type="binding site" evidence="8">
    <location>
        <position position="143"/>
    </location>
    <ligand>
        <name>Zn(2+)</name>
        <dbReference type="ChEBI" id="CHEBI:29105"/>
        <label>1</label>
        <note>catalytic</note>
    </ligand>
</feature>
<evidence type="ECO:0000256" key="4">
    <source>
        <dbReference type="ARBA" id="ARBA00022884"/>
    </source>
</evidence>
<keyword evidence="4 5" id="KW-0694">RNA-binding</keyword>
<evidence type="ECO:0000259" key="9">
    <source>
        <dbReference type="SMART" id="SM00849"/>
    </source>
</evidence>
<dbReference type="HAMAP" id="MF_01491">
    <property type="entry name" value="RNase_J_bact"/>
    <property type="match status" value="1"/>
</dbReference>
<dbReference type="STRING" id="1802389.A3C17_00515"/>
<comment type="similarity">
    <text evidence="5">Belongs to the metallo-beta-lactamase superfamily. RNA-metabolizing metallo-beta-lactamase-like family. Bacterial RNase J subfamily.</text>
</comment>
<dbReference type="GO" id="GO:0004521">
    <property type="term" value="F:RNA endonuclease activity"/>
    <property type="evidence" value="ECO:0007669"/>
    <property type="project" value="UniProtKB-UniRule"/>
</dbReference>
<organism evidence="10 11">
    <name type="scientific">Candidatus Uhrbacteria bacterium RIFCSPHIGHO2_02_FULL_53_13</name>
    <dbReference type="NCBI Taxonomy" id="1802389"/>
    <lineage>
        <taxon>Bacteria</taxon>
        <taxon>Candidatus Uhriibacteriota</taxon>
    </lineage>
</organism>
<keyword evidence="8" id="KW-0862">Zinc</keyword>
<feature type="binding site" evidence="8">
    <location>
        <position position="49"/>
    </location>
    <ligand>
        <name>Ca(2+)</name>
        <dbReference type="ChEBI" id="CHEBI:29108"/>
    </ligand>
</feature>
<feature type="binding site" evidence="7">
    <location>
        <begin position="366"/>
        <end position="370"/>
    </location>
    <ligand>
        <name>substrate</name>
    </ligand>
</feature>
<evidence type="ECO:0000256" key="2">
    <source>
        <dbReference type="ARBA" id="ARBA00022722"/>
    </source>
</evidence>
<dbReference type="PANTHER" id="PTHR43694:SF1">
    <property type="entry name" value="RIBONUCLEASE J"/>
    <property type="match status" value="1"/>
</dbReference>
<feature type="domain" description="Metallo-beta-lactamase" evidence="9">
    <location>
        <begin position="21"/>
        <end position="217"/>
    </location>
</feature>
<feature type="binding site" evidence="8">
    <location>
        <position position="78"/>
    </location>
    <ligand>
        <name>Zn(2+)</name>
        <dbReference type="ChEBI" id="CHEBI:29105"/>
        <label>2</label>
        <note>catalytic</note>
    </ligand>
</feature>
<dbReference type="InterPro" id="IPR055132">
    <property type="entry name" value="RNase_J_b_CASP"/>
</dbReference>
<evidence type="ECO:0000256" key="8">
    <source>
        <dbReference type="PIRSR" id="PIRSR004803-3"/>
    </source>
</evidence>
<dbReference type="InterPro" id="IPR036866">
    <property type="entry name" value="RibonucZ/Hydroxyglut_hydro"/>
</dbReference>
<dbReference type="InterPro" id="IPR041636">
    <property type="entry name" value="RNase_J_C"/>
</dbReference>
<protein>
    <recommendedName>
        <fullName evidence="5">Ribonuclease J</fullName>
        <shortName evidence="5">RNase J</shortName>
        <ecNumber evidence="5">3.1.-.-</ecNumber>
    </recommendedName>
</protein>
<dbReference type="SMART" id="SM00849">
    <property type="entry name" value="Lactamase_B"/>
    <property type="match status" value="1"/>
</dbReference>
<comment type="caution">
    <text evidence="5">Lacks conserved residue(s) required for the propagation of feature annotation.</text>
</comment>